<dbReference type="SUPFAM" id="SSF53098">
    <property type="entry name" value="Ribonuclease H-like"/>
    <property type="match status" value="1"/>
</dbReference>
<sequence>VHMTPSSNGCKYIVHGRCALSSWMEAKALRKEDARSIANGTVERPHWDLRQMLYKATAGDIKKWYFYLPHIAWADRVTIRKGTGCSPYFMITGAHPTLPLDLAEATWLVTYPDKIATHSELIGLRAQALAKHVQHVDAMRHKLTDEKVRRVMKLQEDNKHKIKNYHFNSGDLVLVKNTAIEMSADRKMKPRYLGPMIVVKRLAGGAYILADYNG</sequence>
<dbReference type="InterPro" id="IPR036397">
    <property type="entry name" value="RNaseH_sf"/>
</dbReference>
<feature type="non-terminal residue" evidence="1">
    <location>
        <position position="214"/>
    </location>
</feature>
<dbReference type="GeneID" id="18828895"/>
<dbReference type="eggNOG" id="KOG0017">
    <property type="taxonomic scope" value="Eukaryota"/>
</dbReference>
<feature type="non-terminal residue" evidence="1">
    <location>
        <position position="1"/>
    </location>
</feature>
<name>K5WUN0_AGABU</name>
<dbReference type="RefSeq" id="XP_007335096.1">
    <property type="nucleotide sequence ID" value="XM_007335034.1"/>
</dbReference>
<dbReference type="InParanoid" id="K5WUN0"/>
<proteinExistence type="predicted"/>
<protein>
    <submittedName>
        <fullName evidence="1">Uncharacterized protein</fullName>
    </submittedName>
</protein>
<keyword evidence="2" id="KW-1185">Reference proteome</keyword>
<dbReference type="KEGG" id="abp:AGABI1DRAFT25801"/>
<dbReference type="PANTHER" id="PTHR48475">
    <property type="entry name" value="RIBONUCLEASE H"/>
    <property type="match status" value="1"/>
</dbReference>
<dbReference type="OMA" id="DHIWYGP"/>
<dbReference type="Proteomes" id="UP000008493">
    <property type="component" value="Unassembled WGS sequence"/>
</dbReference>
<dbReference type="Gene3D" id="3.30.420.10">
    <property type="entry name" value="Ribonuclease H-like superfamily/Ribonuclease H"/>
    <property type="match status" value="1"/>
</dbReference>
<accession>K5WUN0</accession>
<organism evidence="1 2">
    <name type="scientific">Agaricus bisporus var. burnettii (strain JB137-S8 / ATCC MYA-4627 / FGSC 10392)</name>
    <name type="common">White button mushroom</name>
    <dbReference type="NCBI Taxonomy" id="597362"/>
    <lineage>
        <taxon>Eukaryota</taxon>
        <taxon>Fungi</taxon>
        <taxon>Dikarya</taxon>
        <taxon>Basidiomycota</taxon>
        <taxon>Agaricomycotina</taxon>
        <taxon>Agaricomycetes</taxon>
        <taxon>Agaricomycetidae</taxon>
        <taxon>Agaricales</taxon>
        <taxon>Agaricineae</taxon>
        <taxon>Agaricaceae</taxon>
        <taxon>Agaricus</taxon>
    </lineage>
</organism>
<dbReference type="InterPro" id="IPR012337">
    <property type="entry name" value="RNaseH-like_sf"/>
</dbReference>
<reference evidence="2" key="1">
    <citation type="journal article" date="2012" name="Proc. Natl. Acad. Sci. U.S.A.">
        <title>Genome sequence of the button mushroom Agaricus bisporus reveals mechanisms governing adaptation to a humic-rich ecological niche.</title>
        <authorList>
            <person name="Morin E."/>
            <person name="Kohler A."/>
            <person name="Baker A.R."/>
            <person name="Foulongne-Oriol M."/>
            <person name="Lombard V."/>
            <person name="Nagy L.G."/>
            <person name="Ohm R.A."/>
            <person name="Patyshakuliyeva A."/>
            <person name="Brun A."/>
            <person name="Aerts A.L."/>
            <person name="Bailey A.M."/>
            <person name="Billette C."/>
            <person name="Coutinho P.M."/>
            <person name="Deakin G."/>
            <person name="Doddapaneni H."/>
            <person name="Floudas D."/>
            <person name="Grimwood J."/>
            <person name="Hilden K."/>
            <person name="Kuees U."/>
            <person name="LaButti K.M."/>
            <person name="Lapidus A."/>
            <person name="Lindquist E.A."/>
            <person name="Lucas S.M."/>
            <person name="Murat C."/>
            <person name="Riley R.W."/>
            <person name="Salamov A.A."/>
            <person name="Schmutz J."/>
            <person name="Subramanian V."/>
            <person name="Woesten H.A.B."/>
            <person name="Xu J."/>
            <person name="Eastwood D.C."/>
            <person name="Foster G.D."/>
            <person name="Sonnenberg A.S."/>
            <person name="Cullen D."/>
            <person name="de Vries R.P."/>
            <person name="Lundell T."/>
            <person name="Hibbett D.S."/>
            <person name="Henrissat B."/>
            <person name="Burton K.S."/>
            <person name="Kerrigan R.W."/>
            <person name="Challen M.P."/>
            <person name="Grigoriev I.V."/>
            <person name="Martin F."/>
        </authorList>
    </citation>
    <scope>NUCLEOTIDE SEQUENCE [LARGE SCALE GENOMIC DNA]</scope>
    <source>
        <strain evidence="2">JB137-S8 / ATCC MYA-4627 / FGSC 10392</strain>
    </source>
</reference>
<dbReference type="OrthoDB" id="446925at2759"/>
<dbReference type="GO" id="GO:0003676">
    <property type="term" value="F:nucleic acid binding"/>
    <property type="evidence" value="ECO:0007669"/>
    <property type="project" value="InterPro"/>
</dbReference>
<dbReference type="EMBL" id="JH971527">
    <property type="protein sequence ID" value="EKM74267.1"/>
    <property type="molecule type" value="Genomic_DNA"/>
</dbReference>
<evidence type="ECO:0000313" key="1">
    <source>
        <dbReference type="EMBL" id="EKM74267.1"/>
    </source>
</evidence>
<dbReference type="HOGENOM" id="CLU_000384_22_2_1"/>
<evidence type="ECO:0000313" key="2">
    <source>
        <dbReference type="Proteomes" id="UP000008493"/>
    </source>
</evidence>
<gene>
    <name evidence="1" type="ORF">AGABI1DRAFT_25801</name>
</gene>
<dbReference type="PANTHER" id="PTHR48475:SF1">
    <property type="entry name" value="RNASE H TYPE-1 DOMAIN-CONTAINING PROTEIN"/>
    <property type="match status" value="1"/>
</dbReference>
<dbReference type="AlphaFoldDB" id="K5WUN0"/>